<keyword evidence="1" id="KW-0539">Nucleus</keyword>
<name>A0A6A6VY76_9PEZI</name>
<evidence type="ECO:0000313" key="4">
    <source>
        <dbReference type="EMBL" id="KAF2755155.1"/>
    </source>
</evidence>
<dbReference type="Gene3D" id="4.10.240.10">
    <property type="entry name" value="Zn(2)-C6 fungal-type DNA-binding domain"/>
    <property type="match status" value="1"/>
</dbReference>
<dbReference type="CDD" id="cd00067">
    <property type="entry name" value="GAL4"/>
    <property type="match status" value="1"/>
</dbReference>
<dbReference type="InterPro" id="IPR036864">
    <property type="entry name" value="Zn2-C6_fun-type_DNA-bd_sf"/>
</dbReference>
<dbReference type="PANTHER" id="PTHR31644">
    <property type="entry name" value="TRANSCRIPTIONAL ACTIVATOR ARO80-RELATED"/>
    <property type="match status" value="1"/>
</dbReference>
<dbReference type="PROSITE" id="PS50048">
    <property type="entry name" value="ZN2_CY6_FUNGAL_2"/>
    <property type="match status" value="1"/>
</dbReference>
<dbReference type="GO" id="GO:0008270">
    <property type="term" value="F:zinc ion binding"/>
    <property type="evidence" value="ECO:0007669"/>
    <property type="project" value="InterPro"/>
</dbReference>
<dbReference type="OrthoDB" id="2262349at2759"/>
<dbReference type="GO" id="GO:0000981">
    <property type="term" value="F:DNA-binding transcription factor activity, RNA polymerase II-specific"/>
    <property type="evidence" value="ECO:0007669"/>
    <property type="project" value="InterPro"/>
</dbReference>
<dbReference type="PANTHER" id="PTHR31644:SF3">
    <property type="entry name" value="ZN(II)2CYS6 TRANSCRIPTION FACTOR (EUROFUNG)"/>
    <property type="match status" value="1"/>
</dbReference>
<dbReference type="EMBL" id="ML996578">
    <property type="protein sequence ID" value="KAF2755155.1"/>
    <property type="molecule type" value="Genomic_DNA"/>
</dbReference>
<feature type="domain" description="Zn(2)-C6 fungal-type" evidence="3">
    <location>
        <begin position="36"/>
        <end position="68"/>
    </location>
</feature>
<reference evidence="4" key="1">
    <citation type="journal article" date="2020" name="Stud. Mycol.">
        <title>101 Dothideomycetes genomes: a test case for predicting lifestyles and emergence of pathogens.</title>
        <authorList>
            <person name="Haridas S."/>
            <person name="Albert R."/>
            <person name="Binder M."/>
            <person name="Bloem J."/>
            <person name="Labutti K."/>
            <person name="Salamov A."/>
            <person name="Andreopoulos B."/>
            <person name="Baker S."/>
            <person name="Barry K."/>
            <person name="Bills G."/>
            <person name="Bluhm B."/>
            <person name="Cannon C."/>
            <person name="Castanera R."/>
            <person name="Culley D."/>
            <person name="Daum C."/>
            <person name="Ezra D."/>
            <person name="Gonzalez J."/>
            <person name="Henrissat B."/>
            <person name="Kuo A."/>
            <person name="Liang C."/>
            <person name="Lipzen A."/>
            <person name="Lutzoni F."/>
            <person name="Magnuson J."/>
            <person name="Mondo S."/>
            <person name="Nolan M."/>
            <person name="Ohm R."/>
            <person name="Pangilinan J."/>
            <person name="Park H.-J."/>
            <person name="Ramirez L."/>
            <person name="Alfaro M."/>
            <person name="Sun H."/>
            <person name="Tritt A."/>
            <person name="Yoshinaga Y."/>
            <person name="Zwiers L.-H."/>
            <person name="Turgeon B."/>
            <person name="Goodwin S."/>
            <person name="Spatafora J."/>
            <person name="Crous P."/>
            <person name="Grigoriev I."/>
        </authorList>
    </citation>
    <scope>NUCLEOTIDE SEQUENCE</scope>
    <source>
        <strain evidence="4">CBS 121739</strain>
    </source>
</reference>
<feature type="compositionally biased region" description="Polar residues" evidence="2">
    <location>
        <begin position="1"/>
        <end position="28"/>
    </location>
</feature>
<organism evidence="4 5">
    <name type="scientific">Pseudovirgaria hyperparasitica</name>
    <dbReference type="NCBI Taxonomy" id="470096"/>
    <lineage>
        <taxon>Eukaryota</taxon>
        <taxon>Fungi</taxon>
        <taxon>Dikarya</taxon>
        <taxon>Ascomycota</taxon>
        <taxon>Pezizomycotina</taxon>
        <taxon>Dothideomycetes</taxon>
        <taxon>Dothideomycetes incertae sedis</taxon>
        <taxon>Acrospermales</taxon>
        <taxon>Acrospermaceae</taxon>
        <taxon>Pseudovirgaria</taxon>
    </lineage>
</organism>
<evidence type="ECO:0000259" key="3">
    <source>
        <dbReference type="PROSITE" id="PS50048"/>
    </source>
</evidence>
<dbReference type="SUPFAM" id="SSF57701">
    <property type="entry name" value="Zn2/Cys6 DNA-binding domain"/>
    <property type="match status" value="1"/>
</dbReference>
<feature type="region of interest" description="Disordered" evidence="2">
    <location>
        <begin position="1"/>
        <end position="30"/>
    </location>
</feature>
<dbReference type="RefSeq" id="XP_033597606.1">
    <property type="nucleotide sequence ID" value="XM_033746177.1"/>
</dbReference>
<dbReference type="GeneID" id="54487231"/>
<keyword evidence="5" id="KW-1185">Reference proteome</keyword>
<accession>A0A6A6VY76</accession>
<sequence>MSQASPDATHVAQSVESTNKARSTSGQKEFQRAYKACIPCRKRKAKCDVPDAGPPCQRCRRELRECIFSDERSWTKKRKRDEINEEVTDAANRESDDITGVRFHLSPEIHDSHTGTATVSRPAASARINEDATSFRKSVMRTVVSNSKDALDILFQAAEHPNSRTDEGQSEDETSATNVQTTTYQTPTASLSTFPFTHSLVTTRSSPEVLKTWNACRFVRMGLFSAEEALTYVELFFRHMHPLSPILTDFYANHENHPILVTEEPVLCTTILMISSRYNVLEGSGGASRSYFIHHRLWEHLQHLLMKITLGQEKGKYPRTRNVGSIEALLLIVEWHPRILHFPPAIDGWDADLVPPELDTNVVEPTPKVPCEDLAASNKWLHDVIESVRRSDRMSWMLLGTALTLAHERGVFDDEKKLAIGKDQPQAYTERTTTRFLRTKKLLYVYTEQLSSRLGHTSMVPQGLNQTVQGRRSGASKSGDEWQAFMTAWIDLTKLLKSVSDMFFPSPVYTKQILSNGKYISLLEHFQPLLDQWRSKHLENQTFSHCFLETLNIEFQYVKVYMNSLGMQAVVERTMTEAESGSAQADASDYEFVQEVVDGSCEILERIISLAESGSLRYAPVRVFLRITSSSIFLIKGLSLGVWNTKLQSSLGVISRAIQSMRASSLDDMHLASRYATLLELHLTRLRRSFKVSSRPPKFYSRPQSAERTVNNDWNTTQTDDDMGVVQIPSMQPDLTDMTLRDDWLTLPFDTNIPPFSLDGLQSFPRLDDGTLDFIWNFPT</sequence>
<dbReference type="PROSITE" id="PS00463">
    <property type="entry name" value="ZN2_CY6_FUNGAL_1"/>
    <property type="match status" value="1"/>
</dbReference>
<evidence type="ECO:0000256" key="1">
    <source>
        <dbReference type="ARBA" id="ARBA00023242"/>
    </source>
</evidence>
<gene>
    <name evidence="4" type="ORF">EJ05DRAFT_494195</name>
</gene>
<proteinExistence type="predicted"/>
<dbReference type="CDD" id="cd12148">
    <property type="entry name" value="fungal_TF_MHR"/>
    <property type="match status" value="1"/>
</dbReference>
<dbReference type="Pfam" id="PF00172">
    <property type="entry name" value="Zn_clus"/>
    <property type="match status" value="1"/>
</dbReference>
<dbReference type="InterPro" id="IPR001138">
    <property type="entry name" value="Zn2Cys6_DnaBD"/>
</dbReference>
<protein>
    <recommendedName>
        <fullName evidence="3">Zn(2)-C6 fungal-type domain-containing protein</fullName>
    </recommendedName>
</protein>
<evidence type="ECO:0000256" key="2">
    <source>
        <dbReference type="SAM" id="MobiDB-lite"/>
    </source>
</evidence>
<dbReference type="GO" id="GO:0009074">
    <property type="term" value="P:aromatic amino acid family catabolic process"/>
    <property type="evidence" value="ECO:0007669"/>
    <property type="project" value="TreeGrafter"/>
</dbReference>
<dbReference type="GO" id="GO:0045944">
    <property type="term" value="P:positive regulation of transcription by RNA polymerase II"/>
    <property type="evidence" value="ECO:0007669"/>
    <property type="project" value="TreeGrafter"/>
</dbReference>
<dbReference type="InterPro" id="IPR052780">
    <property type="entry name" value="AAA_Catabolism_Regulators"/>
</dbReference>
<dbReference type="Proteomes" id="UP000799437">
    <property type="component" value="Unassembled WGS sequence"/>
</dbReference>
<dbReference type="GO" id="GO:0005634">
    <property type="term" value="C:nucleus"/>
    <property type="evidence" value="ECO:0007669"/>
    <property type="project" value="TreeGrafter"/>
</dbReference>
<dbReference type="AlphaFoldDB" id="A0A6A6VY76"/>
<evidence type="ECO:0000313" key="5">
    <source>
        <dbReference type="Proteomes" id="UP000799437"/>
    </source>
</evidence>
<dbReference type="SMART" id="SM00066">
    <property type="entry name" value="GAL4"/>
    <property type="match status" value="1"/>
</dbReference>